<dbReference type="InterPro" id="IPR033910">
    <property type="entry name" value="GluRS_core"/>
</dbReference>
<evidence type="ECO:0000256" key="2">
    <source>
        <dbReference type="ARBA" id="ARBA00007894"/>
    </source>
</evidence>
<feature type="domain" description="Aminoacyl-tRNA synthetase class I anticodon-binding" evidence="19">
    <location>
        <begin position="400"/>
        <end position="451"/>
    </location>
</feature>
<keyword evidence="7 17" id="KW-0648">Protein biosynthesis</keyword>
<keyword evidence="6 17" id="KW-0067">ATP-binding</keyword>
<dbReference type="InterPro" id="IPR001412">
    <property type="entry name" value="aa-tRNA-synth_I_CS"/>
</dbReference>
<comment type="catalytic activity">
    <reaction evidence="14">
        <text>tRNA(Glu) + L-glutamate + ATP = L-glutamyl-tRNA(Glu) + AMP + diphosphate</text>
        <dbReference type="Rhea" id="RHEA:23540"/>
        <dbReference type="Rhea" id="RHEA-COMP:9663"/>
        <dbReference type="Rhea" id="RHEA-COMP:9680"/>
        <dbReference type="ChEBI" id="CHEBI:29985"/>
        <dbReference type="ChEBI" id="CHEBI:30616"/>
        <dbReference type="ChEBI" id="CHEBI:33019"/>
        <dbReference type="ChEBI" id="CHEBI:78442"/>
        <dbReference type="ChEBI" id="CHEBI:78520"/>
        <dbReference type="ChEBI" id="CHEBI:456215"/>
        <dbReference type="EC" id="6.1.1.17"/>
    </reaction>
    <physiologicalReaction direction="left-to-right" evidence="14">
        <dbReference type="Rhea" id="RHEA:23541"/>
    </physiologicalReaction>
</comment>
<dbReference type="GO" id="GO:0005524">
    <property type="term" value="F:ATP binding"/>
    <property type="evidence" value="ECO:0007669"/>
    <property type="project" value="UniProtKB-KW"/>
</dbReference>
<evidence type="ECO:0000313" key="20">
    <source>
        <dbReference type="EMBL" id="CAG7719108.1"/>
    </source>
</evidence>
<comment type="caution">
    <text evidence="20">The sequence shown here is derived from an EMBL/GenBank/DDBJ whole genome shotgun (WGS) entry which is preliminary data.</text>
</comment>
<keyword evidence="21" id="KW-1185">Reference proteome</keyword>
<accession>A0A8J2K3T1</accession>
<dbReference type="InterPro" id="IPR020058">
    <property type="entry name" value="Glu/Gln-tRNA-synth_Ib_cat-dom"/>
</dbReference>
<evidence type="ECO:0000256" key="11">
    <source>
        <dbReference type="ARBA" id="ARBA00044142"/>
    </source>
</evidence>
<evidence type="ECO:0000313" key="21">
    <source>
        <dbReference type="Proteomes" id="UP000708208"/>
    </source>
</evidence>
<reference evidence="20" key="1">
    <citation type="submission" date="2021-06" db="EMBL/GenBank/DDBJ databases">
        <authorList>
            <person name="Hodson N. C."/>
            <person name="Mongue J. A."/>
            <person name="Jaron S. K."/>
        </authorList>
    </citation>
    <scope>NUCLEOTIDE SEQUENCE</scope>
</reference>
<dbReference type="InterPro" id="IPR004527">
    <property type="entry name" value="Glu-tRNA-ligase_bac/mito"/>
</dbReference>
<comment type="catalytic activity">
    <reaction evidence="16">
        <text>tRNA(Gln) + L-glutamate + ATP = L-glutamyl-tRNA(Gln) + AMP + diphosphate</text>
        <dbReference type="Rhea" id="RHEA:64612"/>
        <dbReference type="Rhea" id="RHEA-COMP:9662"/>
        <dbReference type="Rhea" id="RHEA-COMP:9684"/>
        <dbReference type="ChEBI" id="CHEBI:29985"/>
        <dbReference type="ChEBI" id="CHEBI:30616"/>
        <dbReference type="ChEBI" id="CHEBI:33019"/>
        <dbReference type="ChEBI" id="CHEBI:78442"/>
        <dbReference type="ChEBI" id="CHEBI:78520"/>
        <dbReference type="ChEBI" id="CHEBI:456215"/>
    </reaction>
    <physiologicalReaction direction="left-to-right" evidence="16">
        <dbReference type="Rhea" id="RHEA:64613"/>
    </physiologicalReaction>
</comment>
<evidence type="ECO:0000259" key="18">
    <source>
        <dbReference type="Pfam" id="PF00749"/>
    </source>
</evidence>
<gene>
    <name evidence="20" type="ORF">AFUS01_LOCUS8449</name>
</gene>
<evidence type="ECO:0000256" key="13">
    <source>
        <dbReference type="ARBA" id="ARBA00044313"/>
    </source>
</evidence>
<dbReference type="GO" id="GO:0050561">
    <property type="term" value="F:glutamate-tRNA(Gln) ligase activity"/>
    <property type="evidence" value="ECO:0007669"/>
    <property type="project" value="UniProtKB-EC"/>
</dbReference>
<organism evidence="20 21">
    <name type="scientific">Allacma fusca</name>
    <dbReference type="NCBI Taxonomy" id="39272"/>
    <lineage>
        <taxon>Eukaryota</taxon>
        <taxon>Metazoa</taxon>
        <taxon>Ecdysozoa</taxon>
        <taxon>Arthropoda</taxon>
        <taxon>Hexapoda</taxon>
        <taxon>Collembola</taxon>
        <taxon>Symphypleona</taxon>
        <taxon>Sminthuridae</taxon>
        <taxon>Allacma</taxon>
    </lineage>
</organism>
<evidence type="ECO:0000256" key="14">
    <source>
        <dbReference type="ARBA" id="ARBA00047366"/>
    </source>
</evidence>
<dbReference type="EMBL" id="CAJVCH010058765">
    <property type="protein sequence ID" value="CAG7719108.1"/>
    <property type="molecule type" value="Genomic_DNA"/>
</dbReference>
<evidence type="ECO:0000256" key="3">
    <source>
        <dbReference type="ARBA" id="ARBA00012835"/>
    </source>
</evidence>
<name>A0A8J2K3T1_9HEXA</name>
<proteinExistence type="inferred from homology"/>
<dbReference type="HAMAP" id="MF_00022">
    <property type="entry name" value="Glu_tRNA_synth_type1"/>
    <property type="match status" value="1"/>
</dbReference>
<dbReference type="GO" id="GO:0006424">
    <property type="term" value="P:glutamyl-tRNA aminoacylation"/>
    <property type="evidence" value="ECO:0007669"/>
    <property type="project" value="InterPro"/>
</dbReference>
<sequence>MAVRVRFAPSPTGHLHLGGFRTALLNYLFARKHQGSFLLRVEDTDQARTVPGAMEQLEDDLNWLGLKPDESPRQGGKYGPYIQSQRLGLYQKFQEKLIESSAAYECFCTEKRLDLIRKEAVRAKAKPGYDNKCRDLTRNEVIQKKALGERYVVRLKLDHSPVEFNDALYGNITLIDKHDPVMVKSDGFPTYHFANVIDDRLMEITHVLRGLEWQISTGIHIQLYRAFQWQPPKFAHLPVLLNKDGAKLSKRHADISISNYKSDGCAPLVLANFVTKSGGGFYHNVDKLFTLEELSKEFDLRNLNSNPCRLDFNLLEELKRRYIHMEIDQNFEGILRDLQSKYPSVKENYLRRILSWCKPRINSIKELDSMYYLWAPPNNISSLKTPKVYLEYFRNSDLEVKKFIATHEISKKHFSQDLRTILCGLEKGPPVQEVVELLGPDEVKSRIDLAISKL</sequence>
<evidence type="ECO:0000256" key="12">
    <source>
        <dbReference type="ARBA" id="ARBA00044251"/>
    </source>
</evidence>
<evidence type="ECO:0000256" key="8">
    <source>
        <dbReference type="ARBA" id="ARBA00023146"/>
    </source>
</evidence>
<dbReference type="OrthoDB" id="428822at2759"/>
<dbReference type="InterPro" id="IPR049940">
    <property type="entry name" value="GluQ/Sye"/>
</dbReference>
<dbReference type="Pfam" id="PF00749">
    <property type="entry name" value="tRNA-synt_1c"/>
    <property type="match status" value="1"/>
</dbReference>
<keyword evidence="8 17" id="KW-0030">Aminoacyl-tRNA synthetase</keyword>
<comment type="similarity">
    <text evidence="2">Belongs to the class-I aminoacyl-tRNA synthetase family. Glutamate--tRNA ligase type 1 subfamily.</text>
</comment>
<dbReference type="PANTHER" id="PTHR43311:SF2">
    <property type="entry name" value="GLUTAMATE--TRNA LIGASE, MITOCHONDRIAL-RELATED"/>
    <property type="match status" value="1"/>
</dbReference>
<dbReference type="CDD" id="cd00808">
    <property type="entry name" value="GluRS_core"/>
    <property type="match status" value="1"/>
</dbReference>
<evidence type="ECO:0000256" key="17">
    <source>
        <dbReference type="RuleBase" id="RU363037"/>
    </source>
</evidence>
<evidence type="ECO:0000256" key="16">
    <source>
        <dbReference type="ARBA" id="ARBA00047689"/>
    </source>
</evidence>
<evidence type="ECO:0000256" key="10">
    <source>
        <dbReference type="ARBA" id="ARBA00044054"/>
    </source>
</evidence>
<evidence type="ECO:0000256" key="9">
    <source>
        <dbReference type="ARBA" id="ARBA00030865"/>
    </source>
</evidence>
<evidence type="ECO:0000259" key="19">
    <source>
        <dbReference type="Pfam" id="PF19269"/>
    </source>
</evidence>
<evidence type="ECO:0000256" key="7">
    <source>
        <dbReference type="ARBA" id="ARBA00022917"/>
    </source>
</evidence>
<dbReference type="GO" id="GO:0005739">
    <property type="term" value="C:mitochondrion"/>
    <property type="evidence" value="ECO:0007669"/>
    <property type="project" value="UniProtKB-SubCell"/>
</dbReference>
<dbReference type="NCBIfam" id="TIGR00464">
    <property type="entry name" value="gltX_bact"/>
    <property type="match status" value="1"/>
</dbReference>
<dbReference type="FunFam" id="3.40.50.620:FF:000045">
    <property type="entry name" value="Glutamate--tRNA ligase, mitochondrial"/>
    <property type="match status" value="1"/>
</dbReference>
<comment type="catalytic activity">
    <reaction evidence="15">
        <text>tRNA(Glx) + L-glutamate + ATP = L-glutamyl-tRNA(Glx) + AMP + diphosphate</text>
        <dbReference type="Rhea" id="RHEA:18397"/>
        <dbReference type="Rhea" id="RHEA-COMP:9713"/>
        <dbReference type="Rhea" id="RHEA-COMP:9716"/>
        <dbReference type="ChEBI" id="CHEBI:29985"/>
        <dbReference type="ChEBI" id="CHEBI:30616"/>
        <dbReference type="ChEBI" id="CHEBI:33019"/>
        <dbReference type="ChEBI" id="CHEBI:78442"/>
        <dbReference type="ChEBI" id="CHEBI:78520"/>
        <dbReference type="ChEBI" id="CHEBI:456215"/>
        <dbReference type="EC" id="6.1.1.24"/>
    </reaction>
    <physiologicalReaction direction="left-to-right" evidence="15">
        <dbReference type="Rhea" id="RHEA:18398"/>
    </physiologicalReaction>
</comment>
<evidence type="ECO:0000256" key="5">
    <source>
        <dbReference type="ARBA" id="ARBA00022741"/>
    </source>
</evidence>
<dbReference type="InterPro" id="IPR045462">
    <property type="entry name" value="aa-tRNA-synth_I_cd-bd"/>
</dbReference>
<evidence type="ECO:0000256" key="6">
    <source>
        <dbReference type="ARBA" id="ARBA00022840"/>
    </source>
</evidence>
<dbReference type="AlphaFoldDB" id="A0A8J2K3T1"/>
<keyword evidence="5 17" id="KW-0547">Nucleotide-binding</keyword>
<dbReference type="PANTHER" id="PTHR43311">
    <property type="entry name" value="GLUTAMATE--TRNA LIGASE"/>
    <property type="match status" value="1"/>
</dbReference>
<keyword evidence="4 17" id="KW-0436">Ligase</keyword>
<evidence type="ECO:0000256" key="1">
    <source>
        <dbReference type="ARBA" id="ARBA00004173"/>
    </source>
</evidence>
<dbReference type="GO" id="GO:0004818">
    <property type="term" value="F:glutamate-tRNA ligase activity"/>
    <property type="evidence" value="ECO:0007669"/>
    <property type="project" value="UniProtKB-EC"/>
</dbReference>
<dbReference type="EC" id="6.1.1.24" evidence="10"/>
<dbReference type="EC" id="6.1.1.17" evidence="3"/>
<evidence type="ECO:0000256" key="15">
    <source>
        <dbReference type="ARBA" id="ARBA00047479"/>
    </source>
</evidence>
<feature type="domain" description="Glutamyl/glutaminyl-tRNA synthetase class Ib catalytic" evidence="18">
    <location>
        <begin position="3"/>
        <end position="307"/>
    </location>
</feature>
<protein>
    <recommendedName>
        <fullName evidence="11">Nondiscriminating glutamyl-tRNA synthetase EARS2, mitochondrial</fullName>
        <ecNumber evidence="3">6.1.1.17</ecNumber>
        <ecNumber evidence="10">6.1.1.24</ecNumber>
    </recommendedName>
    <alternativeName>
        <fullName evidence="13">Glutamate--tRNA(Gln) ligase EARS2, mitochondrial</fullName>
    </alternativeName>
    <alternativeName>
        <fullName evidence="9">Glutamyl-tRNA synthetase</fullName>
    </alternativeName>
    <alternativeName>
        <fullName evidence="12">Mitochondrial glutamyl-tRNA synthetase</fullName>
    </alternativeName>
</protein>
<evidence type="ECO:0000256" key="4">
    <source>
        <dbReference type="ARBA" id="ARBA00022598"/>
    </source>
</evidence>
<dbReference type="GO" id="GO:0008270">
    <property type="term" value="F:zinc ion binding"/>
    <property type="evidence" value="ECO:0007669"/>
    <property type="project" value="InterPro"/>
</dbReference>
<dbReference type="Proteomes" id="UP000708208">
    <property type="component" value="Unassembled WGS sequence"/>
</dbReference>
<comment type="subcellular location">
    <subcellularLocation>
        <location evidence="1">Mitochondrion</location>
    </subcellularLocation>
</comment>
<dbReference type="Pfam" id="PF19269">
    <property type="entry name" value="Anticodon_2"/>
    <property type="match status" value="1"/>
</dbReference>
<dbReference type="PROSITE" id="PS00178">
    <property type="entry name" value="AA_TRNA_LIGASE_I"/>
    <property type="match status" value="1"/>
</dbReference>